<evidence type="ECO:0000259" key="12">
    <source>
        <dbReference type="Pfam" id="PF13796"/>
    </source>
</evidence>
<feature type="domain" description="Signal transduction histidine kinase subgroup 3 dimerisation and phosphoacceptor" evidence="11">
    <location>
        <begin position="253"/>
        <end position="319"/>
    </location>
</feature>
<sequence>MPDTPPRTALQALPRPGFLRTAWPWRSAFYTLSTAPVLSLLTFPLLVMALPWIILAIRLLETGTHGLPDVTTSVALLVGGGVLVGGLGPLATLPAAAAERLRLRLIDRRPAADGHRTPEAPGLWAWLRLRYTEPATWRELAYLALGCLLLPAWALLWGLPLLTAMLLATPLLVAEGPVNLGPIVATRSAETWPAVAVGLVLLAATPYLLTLVAAAQGALARALLQGRGAEELRVELIEVTRSRARLVDAFEAERRRIERDLHDGAQQRLVALTMQLGLARLDLPGDSPAGQAVAAAHDQAKEVIADLRELIHNIHPRVLTDRGLPAALAELADRCPLPVRVGADVPVRLPAHVEGSAYFVAAEGLANAVKHGGARSAWVDARQDGDRLVLEIGDDGRGGADPRRGTGLTGLADRVAVMDGRMLLSSPEGGPTRLRVELPCRQI</sequence>
<evidence type="ECO:0000256" key="3">
    <source>
        <dbReference type="ARBA" id="ARBA00022553"/>
    </source>
</evidence>
<evidence type="ECO:0000256" key="4">
    <source>
        <dbReference type="ARBA" id="ARBA00022679"/>
    </source>
</evidence>
<comment type="caution">
    <text evidence="13">The sequence shown here is derived from an EMBL/GenBank/DDBJ whole genome shotgun (WGS) entry which is preliminary data.</text>
</comment>
<evidence type="ECO:0000256" key="5">
    <source>
        <dbReference type="ARBA" id="ARBA00022741"/>
    </source>
</evidence>
<evidence type="ECO:0000256" key="8">
    <source>
        <dbReference type="ARBA" id="ARBA00023012"/>
    </source>
</evidence>
<reference evidence="14" key="1">
    <citation type="journal article" date="2019" name="Int. J. Syst. Evol. Microbiol.">
        <title>The Global Catalogue of Microorganisms (GCM) 10K type strain sequencing project: providing services to taxonomists for standard genome sequencing and annotation.</title>
        <authorList>
            <consortium name="The Broad Institute Genomics Platform"/>
            <consortium name="The Broad Institute Genome Sequencing Center for Infectious Disease"/>
            <person name="Wu L."/>
            <person name="Ma J."/>
        </authorList>
    </citation>
    <scope>NUCLEOTIDE SEQUENCE [LARGE SCALE GENOMIC DNA]</scope>
    <source>
        <strain evidence="14">XZYJ18</strain>
    </source>
</reference>
<keyword evidence="14" id="KW-1185">Reference proteome</keyword>
<keyword evidence="5" id="KW-0547">Nucleotide-binding</keyword>
<feature type="domain" description="Histidine kinase/HSP90-like ATPase" evidence="10">
    <location>
        <begin position="359"/>
        <end position="441"/>
    </location>
</feature>
<dbReference type="Gene3D" id="1.20.5.1930">
    <property type="match status" value="1"/>
</dbReference>
<evidence type="ECO:0000313" key="14">
    <source>
        <dbReference type="Proteomes" id="UP001595923"/>
    </source>
</evidence>
<feature type="transmembrane region" description="Helical" evidence="9">
    <location>
        <begin position="193"/>
        <end position="215"/>
    </location>
</feature>
<dbReference type="Pfam" id="PF13796">
    <property type="entry name" value="Sensor"/>
    <property type="match status" value="1"/>
</dbReference>
<evidence type="ECO:0000259" key="11">
    <source>
        <dbReference type="Pfam" id="PF07730"/>
    </source>
</evidence>
<feature type="transmembrane region" description="Helical" evidence="9">
    <location>
        <begin position="28"/>
        <end position="54"/>
    </location>
</feature>
<proteinExistence type="predicted"/>
<dbReference type="RefSeq" id="WP_378578027.1">
    <property type="nucleotide sequence ID" value="NZ_JBHSFQ010000027.1"/>
</dbReference>
<dbReference type="PANTHER" id="PTHR24421:SF10">
    <property type="entry name" value="NITRATE_NITRITE SENSOR PROTEIN NARQ"/>
    <property type="match status" value="1"/>
</dbReference>
<evidence type="ECO:0000256" key="6">
    <source>
        <dbReference type="ARBA" id="ARBA00022777"/>
    </source>
</evidence>
<keyword evidence="9" id="KW-0472">Membrane</keyword>
<keyword evidence="8" id="KW-0902">Two-component regulatory system</keyword>
<dbReference type="InterPro" id="IPR025828">
    <property type="entry name" value="Put_sensor_dom"/>
</dbReference>
<keyword evidence="4" id="KW-0808">Transferase</keyword>
<comment type="catalytic activity">
    <reaction evidence="1">
        <text>ATP + protein L-histidine = ADP + protein N-phospho-L-histidine.</text>
        <dbReference type="EC" id="2.7.13.3"/>
    </reaction>
</comment>
<accession>A0ABV9E0K1</accession>
<dbReference type="EMBL" id="JBHSFQ010000027">
    <property type="protein sequence ID" value="MFC4564685.1"/>
    <property type="molecule type" value="Genomic_DNA"/>
</dbReference>
<dbReference type="Gene3D" id="3.30.565.10">
    <property type="entry name" value="Histidine kinase-like ATPase, C-terminal domain"/>
    <property type="match status" value="1"/>
</dbReference>
<dbReference type="EC" id="2.7.13.3" evidence="2"/>
<name>A0ABV9E0K1_9ACTN</name>
<protein>
    <recommendedName>
        <fullName evidence="2">histidine kinase</fullName>
        <ecNumber evidence="2">2.7.13.3</ecNumber>
    </recommendedName>
</protein>
<dbReference type="InterPro" id="IPR050482">
    <property type="entry name" value="Sensor_HK_TwoCompSys"/>
</dbReference>
<dbReference type="Pfam" id="PF02518">
    <property type="entry name" value="HATPase_c"/>
    <property type="match status" value="1"/>
</dbReference>
<keyword evidence="9" id="KW-1133">Transmembrane helix</keyword>
<dbReference type="Pfam" id="PF07730">
    <property type="entry name" value="HisKA_3"/>
    <property type="match status" value="1"/>
</dbReference>
<evidence type="ECO:0000256" key="7">
    <source>
        <dbReference type="ARBA" id="ARBA00022840"/>
    </source>
</evidence>
<evidence type="ECO:0000256" key="1">
    <source>
        <dbReference type="ARBA" id="ARBA00000085"/>
    </source>
</evidence>
<keyword evidence="6" id="KW-0418">Kinase</keyword>
<dbReference type="PANTHER" id="PTHR24421">
    <property type="entry name" value="NITRATE/NITRITE SENSOR PROTEIN NARX-RELATED"/>
    <property type="match status" value="1"/>
</dbReference>
<evidence type="ECO:0000256" key="9">
    <source>
        <dbReference type="SAM" id="Phobius"/>
    </source>
</evidence>
<evidence type="ECO:0000259" key="10">
    <source>
        <dbReference type="Pfam" id="PF02518"/>
    </source>
</evidence>
<gene>
    <name evidence="13" type="ORF">ACFO4E_22735</name>
</gene>
<feature type="transmembrane region" description="Helical" evidence="9">
    <location>
        <begin position="74"/>
        <end position="98"/>
    </location>
</feature>
<organism evidence="13 14">
    <name type="scientific">Nocardiopsis mangrovi</name>
    <dbReference type="NCBI Taxonomy" id="1179818"/>
    <lineage>
        <taxon>Bacteria</taxon>
        <taxon>Bacillati</taxon>
        <taxon>Actinomycetota</taxon>
        <taxon>Actinomycetes</taxon>
        <taxon>Streptosporangiales</taxon>
        <taxon>Nocardiopsidaceae</taxon>
        <taxon>Nocardiopsis</taxon>
    </lineage>
</organism>
<keyword evidence="9" id="KW-0812">Transmembrane</keyword>
<dbReference type="CDD" id="cd16917">
    <property type="entry name" value="HATPase_UhpB-NarQ-NarX-like"/>
    <property type="match status" value="1"/>
</dbReference>
<evidence type="ECO:0000256" key="2">
    <source>
        <dbReference type="ARBA" id="ARBA00012438"/>
    </source>
</evidence>
<dbReference type="InterPro" id="IPR003594">
    <property type="entry name" value="HATPase_dom"/>
</dbReference>
<feature type="domain" description="Putative sensor" evidence="12">
    <location>
        <begin position="76"/>
        <end position="224"/>
    </location>
</feature>
<dbReference type="Proteomes" id="UP001595923">
    <property type="component" value="Unassembled WGS sequence"/>
</dbReference>
<dbReference type="InterPro" id="IPR011712">
    <property type="entry name" value="Sig_transdc_His_kin_sub3_dim/P"/>
</dbReference>
<keyword evidence="7" id="KW-0067">ATP-binding</keyword>
<feature type="transmembrane region" description="Helical" evidence="9">
    <location>
        <begin position="140"/>
        <end position="173"/>
    </location>
</feature>
<dbReference type="InterPro" id="IPR036890">
    <property type="entry name" value="HATPase_C_sf"/>
</dbReference>
<evidence type="ECO:0000313" key="13">
    <source>
        <dbReference type="EMBL" id="MFC4564685.1"/>
    </source>
</evidence>
<dbReference type="SUPFAM" id="SSF55874">
    <property type="entry name" value="ATPase domain of HSP90 chaperone/DNA topoisomerase II/histidine kinase"/>
    <property type="match status" value="1"/>
</dbReference>
<keyword evidence="3" id="KW-0597">Phosphoprotein</keyword>